<evidence type="ECO:0000313" key="2">
    <source>
        <dbReference type="EMBL" id="SCB58586.1"/>
    </source>
</evidence>
<evidence type="ECO:0000313" key="3">
    <source>
        <dbReference type="Proteomes" id="UP000198723"/>
    </source>
</evidence>
<dbReference type="EMBL" id="FMAJ01000005">
    <property type="protein sequence ID" value="SCB58586.1"/>
    <property type="molecule type" value="Genomic_DNA"/>
</dbReference>
<proteinExistence type="predicted"/>
<dbReference type="AlphaFoldDB" id="A0A1C3Y2F5"/>
<dbReference type="STRING" id="1138170.GA0061105_10553"/>
<dbReference type="Proteomes" id="UP000198723">
    <property type="component" value="Unassembled WGS sequence"/>
</dbReference>
<dbReference type="Gene3D" id="3.10.450.50">
    <property type="match status" value="1"/>
</dbReference>
<reference evidence="2 3" key="1">
    <citation type="submission" date="2016-08" db="EMBL/GenBank/DDBJ databases">
        <authorList>
            <person name="Seilhamer J.J."/>
        </authorList>
    </citation>
    <scope>NUCLEOTIDE SEQUENCE [LARGE SCALE GENOMIC DNA]</scope>
    <source>
        <strain evidence="2 3">HBR26</strain>
    </source>
</reference>
<name>A0A1C3Y2F5_9HYPH</name>
<protein>
    <submittedName>
        <fullName evidence="2">SnoaL-like domain-containing protein</fullName>
    </submittedName>
</protein>
<dbReference type="RefSeq" id="WP_092750381.1">
    <property type="nucleotide sequence ID" value="NZ_FMAJ01000005.1"/>
</dbReference>
<sequence>MLEHPPEISGNERRVGDGGPLDVLIDFYHAFNSGDMKGLEAVWFDGEAPSMDNPIGGIRRGWASIAEGYAKLFGGAARVNVTFHDFTSQGGEDWHLFVGRERGVCWTPETRLDLAFRTTRWFVRIDSRWRQLHHHGSVEDPTMLAAYQRLIFAAN</sequence>
<dbReference type="InterPro" id="IPR032710">
    <property type="entry name" value="NTF2-like_dom_sf"/>
</dbReference>
<dbReference type="SUPFAM" id="SSF54427">
    <property type="entry name" value="NTF2-like"/>
    <property type="match status" value="1"/>
</dbReference>
<gene>
    <name evidence="2" type="ORF">GA0061105_10553</name>
</gene>
<accession>A0A1C3Y2F5</accession>
<dbReference type="InterPro" id="IPR037401">
    <property type="entry name" value="SnoaL-like"/>
</dbReference>
<feature type="domain" description="SnoaL-like" evidence="1">
    <location>
        <begin position="23"/>
        <end position="138"/>
    </location>
</feature>
<dbReference type="Pfam" id="PF13474">
    <property type="entry name" value="SnoaL_3"/>
    <property type="match status" value="1"/>
</dbReference>
<evidence type="ECO:0000259" key="1">
    <source>
        <dbReference type="Pfam" id="PF13474"/>
    </source>
</evidence>
<organism evidence="2 3">
    <name type="scientific">Rhizobium aethiopicum</name>
    <dbReference type="NCBI Taxonomy" id="1138170"/>
    <lineage>
        <taxon>Bacteria</taxon>
        <taxon>Pseudomonadati</taxon>
        <taxon>Pseudomonadota</taxon>
        <taxon>Alphaproteobacteria</taxon>
        <taxon>Hyphomicrobiales</taxon>
        <taxon>Rhizobiaceae</taxon>
        <taxon>Rhizobium/Agrobacterium group</taxon>
        <taxon>Rhizobium</taxon>
    </lineage>
</organism>